<accession>X1QCS5</accession>
<comment type="caution">
    <text evidence="1">The sequence shown here is derived from an EMBL/GenBank/DDBJ whole genome shotgun (WGS) entry which is preliminary data.</text>
</comment>
<proteinExistence type="predicted"/>
<sequence>MKKHKSPSDLNTRLLRANVDTYLVVKGLSRKFNISMADALDKLITGLKPVPKLEPVAVATKPAFRVKAPVALRVSSQPVLSINGGRVGVFVIKPKGGILND</sequence>
<protein>
    <submittedName>
        <fullName evidence="1">Uncharacterized protein</fullName>
    </submittedName>
</protein>
<evidence type="ECO:0000313" key="1">
    <source>
        <dbReference type="EMBL" id="GAI66008.1"/>
    </source>
</evidence>
<dbReference type="AlphaFoldDB" id="X1QCS5"/>
<dbReference type="EMBL" id="BARW01000550">
    <property type="protein sequence ID" value="GAI66008.1"/>
    <property type="molecule type" value="Genomic_DNA"/>
</dbReference>
<reference evidence="1" key="1">
    <citation type="journal article" date="2014" name="Front. Microbiol.">
        <title>High frequency of phylogenetically diverse reductive dehalogenase-homologous genes in deep subseafloor sedimentary metagenomes.</title>
        <authorList>
            <person name="Kawai M."/>
            <person name="Futagami T."/>
            <person name="Toyoda A."/>
            <person name="Takaki Y."/>
            <person name="Nishi S."/>
            <person name="Hori S."/>
            <person name="Arai W."/>
            <person name="Tsubouchi T."/>
            <person name="Morono Y."/>
            <person name="Uchiyama I."/>
            <person name="Ito T."/>
            <person name="Fujiyama A."/>
            <person name="Inagaki F."/>
            <person name="Takami H."/>
        </authorList>
    </citation>
    <scope>NUCLEOTIDE SEQUENCE</scope>
    <source>
        <strain evidence="1">Expedition CK06-06</strain>
    </source>
</reference>
<name>X1QCS5_9ZZZZ</name>
<gene>
    <name evidence="1" type="ORF">S12H4_02300</name>
</gene>
<organism evidence="1">
    <name type="scientific">marine sediment metagenome</name>
    <dbReference type="NCBI Taxonomy" id="412755"/>
    <lineage>
        <taxon>unclassified sequences</taxon>
        <taxon>metagenomes</taxon>
        <taxon>ecological metagenomes</taxon>
    </lineage>
</organism>